<protein>
    <submittedName>
        <fullName evidence="1">Uncharacterized protein</fullName>
    </submittedName>
</protein>
<gene>
    <name evidence="1" type="ORF">ACFOW1_10580</name>
</gene>
<dbReference type="RefSeq" id="WP_379014152.1">
    <property type="nucleotide sequence ID" value="NZ_JBHSDC010000022.1"/>
</dbReference>
<comment type="caution">
    <text evidence="1">The sequence shown here is derived from an EMBL/GenBank/DDBJ whole genome shotgun (WGS) entry which is preliminary data.</text>
</comment>
<dbReference type="EMBL" id="JBHSDC010000022">
    <property type="protein sequence ID" value="MFC4232338.1"/>
    <property type="molecule type" value="Genomic_DNA"/>
</dbReference>
<accession>A0ABV8PWQ5</accession>
<evidence type="ECO:0000313" key="2">
    <source>
        <dbReference type="Proteomes" id="UP001595906"/>
    </source>
</evidence>
<proteinExistence type="predicted"/>
<dbReference type="Proteomes" id="UP001595906">
    <property type="component" value="Unassembled WGS sequence"/>
</dbReference>
<sequence length="108" mass="12412">MSTDEEDELTNGTTVKQLIYQNIMLIAPKILSAARMDSYVLKMENAAVIRHNCKEMMDQVSVAVMLGIADEQHEAVIEEAVAVFRELFKHWVATFKKDDYEDEWGLFL</sequence>
<organism evidence="1 2">
    <name type="scientific">Parasediminibacterium paludis</name>
    <dbReference type="NCBI Taxonomy" id="908966"/>
    <lineage>
        <taxon>Bacteria</taxon>
        <taxon>Pseudomonadati</taxon>
        <taxon>Bacteroidota</taxon>
        <taxon>Chitinophagia</taxon>
        <taxon>Chitinophagales</taxon>
        <taxon>Chitinophagaceae</taxon>
        <taxon>Parasediminibacterium</taxon>
    </lineage>
</organism>
<name>A0ABV8PWQ5_9BACT</name>
<evidence type="ECO:0000313" key="1">
    <source>
        <dbReference type="EMBL" id="MFC4232338.1"/>
    </source>
</evidence>
<keyword evidence="2" id="KW-1185">Reference proteome</keyword>
<reference evidence="2" key="1">
    <citation type="journal article" date="2019" name="Int. J. Syst. Evol. Microbiol.">
        <title>The Global Catalogue of Microorganisms (GCM) 10K type strain sequencing project: providing services to taxonomists for standard genome sequencing and annotation.</title>
        <authorList>
            <consortium name="The Broad Institute Genomics Platform"/>
            <consortium name="The Broad Institute Genome Sequencing Center for Infectious Disease"/>
            <person name="Wu L."/>
            <person name="Ma J."/>
        </authorList>
    </citation>
    <scope>NUCLEOTIDE SEQUENCE [LARGE SCALE GENOMIC DNA]</scope>
    <source>
        <strain evidence="2">CECT 8010</strain>
    </source>
</reference>